<dbReference type="InterPro" id="IPR036291">
    <property type="entry name" value="NAD(P)-bd_dom_sf"/>
</dbReference>
<evidence type="ECO:0000313" key="1">
    <source>
        <dbReference type="EMBL" id="CAB3396673.1"/>
    </source>
</evidence>
<reference evidence="1 2" key="1">
    <citation type="submission" date="2020-04" db="EMBL/GenBank/DDBJ databases">
        <authorList>
            <person name="Laetsch R D."/>
            <person name="Stevens L."/>
            <person name="Kumar S."/>
            <person name="Blaxter L. M."/>
        </authorList>
    </citation>
    <scope>NUCLEOTIDE SEQUENCE [LARGE SCALE GENOMIC DNA]</scope>
</reference>
<dbReference type="OrthoDB" id="5794598at2759"/>
<dbReference type="AlphaFoldDB" id="A0A8S1DZ90"/>
<name>A0A8S1DZ90_9PELO</name>
<dbReference type="Gene3D" id="3.40.50.720">
    <property type="entry name" value="NAD(P)-binding Rossmann-like Domain"/>
    <property type="match status" value="1"/>
</dbReference>
<keyword evidence="2" id="KW-1185">Reference proteome</keyword>
<dbReference type="EMBL" id="CADEPM010000001">
    <property type="protein sequence ID" value="CAB3396673.1"/>
    <property type="molecule type" value="Genomic_DNA"/>
</dbReference>
<gene>
    <name evidence="1" type="ORF">CBOVIS_LOCUS193</name>
</gene>
<proteinExistence type="predicted"/>
<dbReference type="Proteomes" id="UP000494206">
    <property type="component" value="Unassembled WGS sequence"/>
</dbReference>
<organism evidence="1 2">
    <name type="scientific">Caenorhabditis bovis</name>
    <dbReference type="NCBI Taxonomy" id="2654633"/>
    <lineage>
        <taxon>Eukaryota</taxon>
        <taxon>Metazoa</taxon>
        <taxon>Ecdysozoa</taxon>
        <taxon>Nematoda</taxon>
        <taxon>Chromadorea</taxon>
        <taxon>Rhabditida</taxon>
        <taxon>Rhabditina</taxon>
        <taxon>Rhabditomorpha</taxon>
        <taxon>Rhabditoidea</taxon>
        <taxon>Rhabditidae</taxon>
        <taxon>Peloderinae</taxon>
        <taxon>Caenorhabditis</taxon>
    </lineage>
</organism>
<dbReference type="SUPFAM" id="SSF51735">
    <property type="entry name" value="NAD(P)-binding Rossmann-fold domains"/>
    <property type="match status" value="1"/>
</dbReference>
<sequence>MSAVVVGSGALAETMVGMLSAAGKRVAMLAPSAKIQEGNFKAQVIKSILQDDSEKKIPFEFVDDIRQQQIMAKRNFDKILITTNLSKIDEYDQIIDATSADETALLHHTIAALPQATLISIDEKSPINDHHVLLKLYSPIIETKMVTMRPNANTSSETIEQVRQLLDSMGFTVLSKEDSLVADRLVNDMQEAEKSTPLSKLVSVLMHPMNEENIQPIQKEQFQIYH</sequence>
<accession>A0A8S1DZ90</accession>
<evidence type="ECO:0000313" key="2">
    <source>
        <dbReference type="Proteomes" id="UP000494206"/>
    </source>
</evidence>
<comment type="caution">
    <text evidence="1">The sequence shown here is derived from an EMBL/GenBank/DDBJ whole genome shotgun (WGS) entry which is preliminary data.</text>
</comment>
<protein>
    <submittedName>
        <fullName evidence="1">Uncharacterized protein</fullName>
    </submittedName>
</protein>